<evidence type="ECO:0000256" key="1">
    <source>
        <dbReference type="SAM" id="MobiDB-lite"/>
    </source>
</evidence>
<gene>
    <name evidence="3" type="ORF">FB45DRAFT_872919</name>
</gene>
<evidence type="ECO:0000313" key="3">
    <source>
        <dbReference type="EMBL" id="KAJ7616455.1"/>
    </source>
</evidence>
<comment type="caution">
    <text evidence="3">The sequence shown here is derived from an EMBL/GenBank/DDBJ whole genome shotgun (WGS) entry which is preliminary data.</text>
</comment>
<dbReference type="EMBL" id="JARKIF010000022">
    <property type="protein sequence ID" value="KAJ7616455.1"/>
    <property type="molecule type" value="Genomic_DNA"/>
</dbReference>
<dbReference type="InterPro" id="IPR021109">
    <property type="entry name" value="Peptidase_aspartic_dom_sf"/>
</dbReference>
<feature type="region of interest" description="Disordered" evidence="1">
    <location>
        <begin position="1"/>
        <end position="37"/>
    </location>
</feature>
<dbReference type="PROSITE" id="PS51767">
    <property type="entry name" value="PEPTIDASE_A1"/>
    <property type="match status" value="1"/>
</dbReference>
<keyword evidence="4" id="KW-1185">Reference proteome</keyword>
<feature type="compositionally biased region" description="Basic and acidic residues" evidence="1">
    <location>
        <begin position="26"/>
        <end position="37"/>
    </location>
</feature>
<dbReference type="Gene3D" id="2.40.70.10">
    <property type="entry name" value="Acid Proteases"/>
    <property type="match status" value="1"/>
</dbReference>
<organism evidence="3 4">
    <name type="scientific">Roridomyces roridus</name>
    <dbReference type="NCBI Taxonomy" id="1738132"/>
    <lineage>
        <taxon>Eukaryota</taxon>
        <taxon>Fungi</taxon>
        <taxon>Dikarya</taxon>
        <taxon>Basidiomycota</taxon>
        <taxon>Agaricomycotina</taxon>
        <taxon>Agaricomycetes</taxon>
        <taxon>Agaricomycetidae</taxon>
        <taxon>Agaricales</taxon>
        <taxon>Marasmiineae</taxon>
        <taxon>Mycenaceae</taxon>
        <taxon>Roridomyces</taxon>
    </lineage>
</organism>
<accession>A0AAD7BC02</accession>
<dbReference type="InterPro" id="IPR033121">
    <property type="entry name" value="PEPTIDASE_A1"/>
</dbReference>
<dbReference type="AlphaFoldDB" id="A0AAD7BC02"/>
<evidence type="ECO:0000259" key="2">
    <source>
        <dbReference type="PROSITE" id="PS51767"/>
    </source>
</evidence>
<dbReference type="Pfam" id="PF00026">
    <property type="entry name" value="Asp"/>
    <property type="match status" value="1"/>
</dbReference>
<proteinExistence type="predicted"/>
<sequence>MPDLWSPPAQVSTSAALRHSGGSRAAEPRQRALGDESKNDLDGAYQYQICFPVCQVFKHVTRAPGFDRRCLGGSRLYQLPRRPSSSGKWITPFKVVLSTVGSKVESVPDWLDATTSSEEALTARFLSGDPSGVWQNSVAGCQLIRTLQASTTSLVPNRRRLRSVGVAASGRSWHISAENFNLGRTDTGSSDCVGAVGGLDSGLGDSVWLLGDVFMKNMYTVFDLGKETVGFAELA</sequence>
<protein>
    <recommendedName>
        <fullName evidence="2">Peptidase A1 domain-containing protein</fullName>
    </recommendedName>
</protein>
<reference evidence="3" key="1">
    <citation type="submission" date="2023-03" db="EMBL/GenBank/DDBJ databases">
        <title>Massive genome expansion in bonnet fungi (Mycena s.s.) driven by repeated elements and novel gene families across ecological guilds.</title>
        <authorList>
            <consortium name="Lawrence Berkeley National Laboratory"/>
            <person name="Harder C.B."/>
            <person name="Miyauchi S."/>
            <person name="Viragh M."/>
            <person name="Kuo A."/>
            <person name="Thoen E."/>
            <person name="Andreopoulos B."/>
            <person name="Lu D."/>
            <person name="Skrede I."/>
            <person name="Drula E."/>
            <person name="Henrissat B."/>
            <person name="Morin E."/>
            <person name="Kohler A."/>
            <person name="Barry K."/>
            <person name="LaButti K."/>
            <person name="Morin E."/>
            <person name="Salamov A."/>
            <person name="Lipzen A."/>
            <person name="Mereny Z."/>
            <person name="Hegedus B."/>
            <person name="Baldrian P."/>
            <person name="Stursova M."/>
            <person name="Weitz H."/>
            <person name="Taylor A."/>
            <person name="Grigoriev I.V."/>
            <person name="Nagy L.G."/>
            <person name="Martin F."/>
            <person name="Kauserud H."/>
        </authorList>
    </citation>
    <scope>NUCLEOTIDE SEQUENCE</scope>
    <source>
        <strain evidence="3">9284</strain>
    </source>
</reference>
<dbReference type="Proteomes" id="UP001221142">
    <property type="component" value="Unassembled WGS sequence"/>
</dbReference>
<feature type="domain" description="Peptidase A1" evidence="2">
    <location>
        <begin position="1"/>
        <end position="232"/>
    </location>
</feature>
<evidence type="ECO:0000313" key="4">
    <source>
        <dbReference type="Proteomes" id="UP001221142"/>
    </source>
</evidence>
<name>A0AAD7BC02_9AGAR</name>
<dbReference type="SUPFAM" id="SSF50630">
    <property type="entry name" value="Acid proteases"/>
    <property type="match status" value="1"/>
</dbReference>